<gene>
    <name evidence="7" type="ORF">HC175_21290</name>
</gene>
<feature type="non-terminal residue" evidence="7">
    <location>
        <position position="1"/>
    </location>
</feature>
<accession>A0ABX1D8G5</accession>
<comment type="caution">
    <text evidence="7">The sequence shown here is derived from an EMBL/GenBank/DDBJ whole genome shotgun (WGS) entry which is preliminary data.</text>
</comment>
<evidence type="ECO:0000256" key="4">
    <source>
        <dbReference type="ARBA" id="ARBA00023136"/>
    </source>
</evidence>
<keyword evidence="5" id="KW-0998">Cell outer membrane</keyword>
<evidence type="ECO:0000313" key="8">
    <source>
        <dbReference type="Proteomes" id="UP000703674"/>
    </source>
</evidence>
<keyword evidence="3" id="KW-0732">Signal</keyword>
<dbReference type="Pfam" id="PF07980">
    <property type="entry name" value="SusD_RagB"/>
    <property type="match status" value="1"/>
</dbReference>
<keyword evidence="8" id="KW-1185">Reference proteome</keyword>
<sequence length="98" mass="11246">QEAVNLVRERAEMPPLSGVTTEDVLDEKFAELAMEWGVRYYDMIRLDRYNELSYDGRTFTAGDEFLPYPQAQVDALPLEATSVKRNTPMNDVLSTLNR</sequence>
<protein>
    <submittedName>
        <fullName evidence="7">RagB/SusD family nutrient uptake outer membrane protein</fullName>
    </submittedName>
</protein>
<dbReference type="InterPro" id="IPR012944">
    <property type="entry name" value="SusD_RagB_dom"/>
</dbReference>
<organism evidence="7 8">
    <name type="scientific">Salinimicrobium oceani</name>
    <dbReference type="NCBI Taxonomy" id="2722702"/>
    <lineage>
        <taxon>Bacteria</taxon>
        <taxon>Pseudomonadati</taxon>
        <taxon>Bacteroidota</taxon>
        <taxon>Flavobacteriia</taxon>
        <taxon>Flavobacteriales</taxon>
        <taxon>Flavobacteriaceae</taxon>
        <taxon>Salinimicrobium</taxon>
    </lineage>
</organism>
<dbReference type="Proteomes" id="UP000703674">
    <property type="component" value="Unassembled WGS sequence"/>
</dbReference>
<dbReference type="Gene3D" id="1.25.40.390">
    <property type="match status" value="1"/>
</dbReference>
<keyword evidence="4" id="KW-0472">Membrane</keyword>
<dbReference type="InterPro" id="IPR011990">
    <property type="entry name" value="TPR-like_helical_dom_sf"/>
</dbReference>
<proteinExistence type="inferred from homology"/>
<evidence type="ECO:0000259" key="6">
    <source>
        <dbReference type="Pfam" id="PF07980"/>
    </source>
</evidence>
<comment type="subcellular location">
    <subcellularLocation>
        <location evidence="1">Cell outer membrane</location>
    </subcellularLocation>
</comment>
<evidence type="ECO:0000256" key="5">
    <source>
        <dbReference type="ARBA" id="ARBA00023237"/>
    </source>
</evidence>
<evidence type="ECO:0000313" key="7">
    <source>
        <dbReference type="EMBL" id="NJW55453.1"/>
    </source>
</evidence>
<feature type="domain" description="RagB/SusD" evidence="6">
    <location>
        <begin position="1"/>
        <end position="56"/>
    </location>
</feature>
<reference evidence="7 8" key="1">
    <citation type="submission" date="2020-03" db="EMBL/GenBank/DDBJ databases">
        <title>Salinimicrobium sp. nov, isolated from SCS.</title>
        <authorList>
            <person name="Cao W.R."/>
        </authorList>
    </citation>
    <scope>NUCLEOTIDE SEQUENCE [LARGE SCALE GENOMIC DNA]</scope>
    <source>
        <strain evidence="8">J15B91</strain>
    </source>
</reference>
<dbReference type="SUPFAM" id="SSF48452">
    <property type="entry name" value="TPR-like"/>
    <property type="match status" value="1"/>
</dbReference>
<dbReference type="EMBL" id="JAAVJR010001166">
    <property type="protein sequence ID" value="NJW55453.1"/>
    <property type="molecule type" value="Genomic_DNA"/>
</dbReference>
<evidence type="ECO:0000256" key="3">
    <source>
        <dbReference type="ARBA" id="ARBA00022729"/>
    </source>
</evidence>
<comment type="similarity">
    <text evidence="2">Belongs to the SusD family.</text>
</comment>
<evidence type="ECO:0000256" key="2">
    <source>
        <dbReference type="ARBA" id="ARBA00006275"/>
    </source>
</evidence>
<evidence type="ECO:0000256" key="1">
    <source>
        <dbReference type="ARBA" id="ARBA00004442"/>
    </source>
</evidence>
<dbReference type="RefSeq" id="WP_168139939.1">
    <property type="nucleotide sequence ID" value="NZ_JAAVJR010001166.1"/>
</dbReference>
<name>A0ABX1D8G5_9FLAO</name>